<dbReference type="EMBL" id="BKCJ010000076">
    <property type="protein sequence ID" value="GEU29525.1"/>
    <property type="molecule type" value="Genomic_DNA"/>
</dbReference>
<evidence type="ECO:0000313" key="1">
    <source>
        <dbReference type="EMBL" id="GEU29525.1"/>
    </source>
</evidence>
<name>A0A699GN68_TANCI</name>
<dbReference type="AlphaFoldDB" id="A0A699GN68"/>
<proteinExistence type="predicted"/>
<accession>A0A699GN68</accession>
<reference evidence="1" key="1">
    <citation type="journal article" date="2019" name="Sci. Rep.">
        <title>Draft genome of Tanacetum cinerariifolium, the natural source of mosquito coil.</title>
        <authorList>
            <person name="Yamashiro T."/>
            <person name="Shiraishi A."/>
            <person name="Satake H."/>
            <person name="Nakayama K."/>
        </authorList>
    </citation>
    <scope>NUCLEOTIDE SEQUENCE</scope>
</reference>
<comment type="caution">
    <text evidence="1">The sequence shown here is derived from an EMBL/GenBank/DDBJ whole genome shotgun (WGS) entry which is preliminary data.</text>
</comment>
<protein>
    <submittedName>
        <fullName evidence="1">Uncharacterized protein</fullName>
    </submittedName>
</protein>
<sequence>MCICLKDHLDAAERIQHIASLEDGQEYERQFHDVEVTTGEANIISDEELALNEATSEDRSSEPEDEDANLEQALIAAQELQRINLVYMTVSTKVSTAEKLENASKSVNKLIDYQIVENYKKGLGYESYNAVPPPYTGNFMPSKPDLSYTGLDEFTDKPVAENTNSSEEETKAVRKNSDALIIEEWVLDDEDESVAQPKIIKKQLSPTLLRKSLSNLDNKKR</sequence>
<gene>
    <name evidence="1" type="ORF">Tci_001503</name>
</gene>
<organism evidence="1">
    <name type="scientific">Tanacetum cinerariifolium</name>
    <name type="common">Dalmatian daisy</name>
    <name type="synonym">Chrysanthemum cinerariifolium</name>
    <dbReference type="NCBI Taxonomy" id="118510"/>
    <lineage>
        <taxon>Eukaryota</taxon>
        <taxon>Viridiplantae</taxon>
        <taxon>Streptophyta</taxon>
        <taxon>Embryophyta</taxon>
        <taxon>Tracheophyta</taxon>
        <taxon>Spermatophyta</taxon>
        <taxon>Magnoliopsida</taxon>
        <taxon>eudicotyledons</taxon>
        <taxon>Gunneridae</taxon>
        <taxon>Pentapetalae</taxon>
        <taxon>asterids</taxon>
        <taxon>campanulids</taxon>
        <taxon>Asterales</taxon>
        <taxon>Asteraceae</taxon>
        <taxon>Asteroideae</taxon>
        <taxon>Anthemideae</taxon>
        <taxon>Anthemidinae</taxon>
        <taxon>Tanacetum</taxon>
    </lineage>
</organism>